<dbReference type="AlphaFoldDB" id="A0A7Y9ARR7"/>
<keyword evidence="2" id="KW-1133">Transmembrane helix</keyword>
<feature type="transmembrane region" description="Helical" evidence="2">
    <location>
        <begin position="57"/>
        <end position="83"/>
    </location>
</feature>
<keyword evidence="2" id="KW-0472">Membrane</keyword>
<evidence type="ECO:0000313" key="3">
    <source>
        <dbReference type="EMBL" id="NYD20810.1"/>
    </source>
</evidence>
<evidence type="ECO:0000256" key="1">
    <source>
        <dbReference type="SAM" id="MobiDB-lite"/>
    </source>
</evidence>
<name>A0A7Y9ARR7_9ACTN</name>
<keyword evidence="4" id="KW-1185">Reference proteome</keyword>
<sequence length="169" mass="17226">MSPFDPNADFYSGSRPPAAPEPFRPPFGSPGVPAAPVAHAVPPAVPPAPRVPTWGKVLIGLGIGFAALTVLGIVAAVAIPVFLSQHAKAADSVVKQDLRAVAQAEENVWMATGSYTGDPAALDVAEPASQVAILAADPQGYCLAGRDAQGHGRVWYYSSAAGLSRTACA</sequence>
<reference evidence="3 4" key="1">
    <citation type="submission" date="2020-07" db="EMBL/GenBank/DDBJ databases">
        <title>Sequencing the genomes of 1000 actinobacteria strains.</title>
        <authorList>
            <person name="Klenk H.-P."/>
        </authorList>
    </citation>
    <scope>NUCLEOTIDE SEQUENCE [LARGE SCALE GENOMIC DNA]</scope>
    <source>
        <strain evidence="3 4">DSM 7487</strain>
    </source>
</reference>
<dbReference type="EMBL" id="JACCBB010000001">
    <property type="protein sequence ID" value="NYD20810.1"/>
    <property type="molecule type" value="Genomic_DNA"/>
</dbReference>
<evidence type="ECO:0000256" key="2">
    <source>
        <dbReference type="SAM" id="Phobius"/>
    </source>
</evidence>
<keyword evidence="2" id="KW-0812">Transmembrane</keyword>
<organism evidence="3 4">
    <name type="scientific">Kineococcus aurantiacus</name>
    <dbReference type="NCBI Taxonomy" id="37633"/>
    <lineage>
        <taxon>Bacteria</taxon>
        <taxon>Bacillati</taxon>
        <taxon>Actinomycetota</taxon>
        <taxon>Actinomycetes</taxon>
        <taxon>Kineosporiales</taxon>
        <taxon>Kineosporiaceae</taxon>
        <taxon>Kineococcus</taxon>
    </lineage>
</organism>
<dbReference type="InterPro" id="IPR045584">
    <property type="entry name" value="Pilin-like"/>
</dbReference>
<dbReference type="Proteomes" id="UP000521922">
    <property type="component" value="Unassembled WGS sequence"/>
</dbReference>
<accession>A0A7Y9ARR7</accession>
<dbReference type="SUPFAM" id="SSF54523">
    <property type="entry name" value="Pili subunits"/>
    <property type="match status" value="1"/>
</dbReference>
<comment type="caution">
    <text evidence="3">The sequence shown here is derived from an EMBL/GenBank/DDBJ whole genome shotgun (WGS) entry which is preliminary data.</text>
</comment>
<protein>
    <submittedName>
        <fullName evidence="3">Tfp pilus assembly protein PilE</fullName>
    </submittedName>
</protein>
<gene>
    <name evidence="3" type="ORF">BJ968_000350</name>
</gene>
<proteinExistence type="predicted"/>
<feature type="region of interest" description="Disordered" evidence="1">
    <location>
        <begin position="1"/>
        <end position="27"/>
    </location>
</feature>
<dbReference type="RefSeq" id="WP_179748684.1">
    <property type="nucleotide sequence ID" value="NZ_BAAAGN010000002.1"/>
</dbReference>
<feature type="compositionally biased region" description="Pro residues" evidence="1">
    <location>
        <begin position="17"/>
        <end position="27"/>
    </location>
</feature>
<evidence type="ECO:0000313" key="4">
    <source>
        <dbReference type="Proteomes" id="UP000521922"/>
    </source>
</evidence>
<dbReference type="Gene3D" id="3.30.700.10">
    <property type="entry name" value="Glycoprotein, Type 4 Pilin"/>
    <property type="match status" value="1"/>
</dbReference>